<dbReference type="Proteomes" id="UP000827872">
    <property type="component" value="Linkage Group LG14"/>
</dbReference>
<comment type="caution">
    <text evidence="1">The sequence shown here is derived from an EMBL/GenBank/DDBJ whole genome shotgun (WGS) entry which is preliminary data.</text>
</comment>
<name>A0ACB8EA81_9SAUR</name>
<proteinExistence type="predicted"/>
<dbReference type="EMBL" id="CM037627">
    <property type="protein sequence ID" value="KAH7989222.1"/>
    <property type="molecule type" value="Genomic_DNA"/>
</dbReference>
<evidence type="ECO:0000313" key="2">
    <source>
        <dbReference type="Proteomes" id="UP000827872"/>
    </source>
</evidence>
<accession>A0ACB8EA81</accession>
<protein>
    <submittedName>
        <fullName evidence="1">Y+L amino acid transporter 2</fullName>
    </submittedName>
</protein>
<evidence type="ECO:0000313" key="1">
    <source>
        <dbReference type="EMBL" id="KAH7989222.1"/>
    </source>
</evidence>
<gene>
    <name evidence="1" type="primary">SLC7A6_1</name>
    <name evidence="1" type="ORF">K3G42_004665</name>
</gene>
<sequence>MIHIGRFTPVPALLFNCSMSLIYLIVEDVFQLINYFSFSYWFFVGLSIAGQLYLRWKEPDRHRPLKLSLFFPIFFCICSVFLVVVPLYSDTINSLIGIGIALSGIPVYFMGVYLPVSKRPPLVSKILGAVTRATQLLCYCVLTEMDTSEEILEAKSQ</sequence>
<keyword evidence="2" id="KW-1185">Reference proteome</keyword>
<reference evidence="1" key="1">
    <citation type="submission" date="2021-08" db="EMBL/GenBank/DDBJ databases">
        <title>The first chromosome-level gecko genome reveals the dynamic sex chromosomes of Neotropical dwarf geckos (Sphaerodactylidae: Sphaerodactylus).</title>
        <authorList>
            <person name="Pinto B.J."/>
            <person name="Keating S.E."/>
            <person name="Gamble T."/>
        </authorList>
    </citation>
    <scope>NUCLEOTIDE SEQUENCE</scope>
    <source>
        <strain evidence="1">TG3544</strain>
    </source>
</reference>
<organism evidence="1 2">
    <name type="scientific">Sphaerodactylus townsendi</name>
    <dbReference type="NCBI Taxonomy" id="933632"/>
    <lineage>
        <taxon>Eukaryota</taxon>
        <taxon>Metazoa</taxon>
        <taxon>Chordata</taxon>
        <taxon>Craniata</taxon>
        <taxon>Vertebrata</taxon>
        <taxon>Euteleostomi</taxon>
        <taxon>Lepidosauria</taxon>
        <taxon>Squamata</taxon>
        <taxon>Bifurcata</taxon>
        <taxon>Gekkota</taxon>
        <taxon>Sphaerodactylidae</taxon>
        <taxon>Sphaerodactylus</taxon>
    </lineage>
</organism>